<dbReference type="PANTHER" id="PTHR48063:SF90">
    <property type="entry name" value="OS11G0565920 PROTEIN"/>
    <property type="match status" value="1"/>
</dbReference>
<dbReference type="OrthoDB" id="1600340at2759"/>
<evidence type="ECO:0000313" key="11">
    <source>
        <dbReference type="EMBL" id="OEL38392.1"/>
    </source>
</evidence>
<keyword evidence="6" id="KW-1133">Transmembrane helix</keyword>
<keyword evidence="4 9" id="KW-0732">Signal</keyword>
<dbReference type="InterPro" id="IPR013210">
    <property type="entry name" value="LRR_N_plant-typ"/>
</dbReference>
<dbReference type="Proteomes" id="UP000095767">
    <property type="component" value="Unassembled WGS sequence"/>
</dbReference>
<keyword evidence="8" id="KW-0325">Glycoprotein</keyword>
<organism evidence="11 12">
    <name type="scientific">Dichanthelium oligosanthes</name>
    <dbReference type="NCBI Taxonomy" id="888268"/>
    <lineage>
        <taxon>Eukaryota</taxon>
        <taxon>Viridiplantae</taxon>
        <taxon>Streptophyta</taxon>
        <taxon>Embryophyta</taxon>
        <taxon>Tracheophyta</taxon>
        <taxon>Spermatophyta</taxon>
        <taxon>Magnoliopsida</taxon>
        <taxon>Liliopsida</taxon>
        <taxon>Poales</taxon>
        <taxon>Poaceae</taxon>
        <taxon>PACMAD clade</taxon>
        <taxon>Panicoideae</taxon>
        <taxon>Panicodae</taxon>
        <taxon>Paniceae</taxon>
        <taxon>Dichantheliinae</taxon>
        <taxon>Dichanthelium</taxon>
    </lineage>
</organism>
<evidence type="ECO:0000256" key="9">
    <source>
        <dbReference type="SAM" id="SignalP"/>
    </source>
</evidence>
<evidence type="ECO:0000256" key="4">
    <source>
        <dbReference type="ARBA" id="ARBA00022729"/>
    </source>
</evidence>
<name>A0A1E5WLX7_9POAL</name>
<evidence type="ECO:0000313" key="12">
    <source>
        <dbReference type="Proteomes" id="UP000095767"/>
    </source>
</evidence>
<keyword evidence="5" id="KW-0677">Repeat</keyword>
<comment type="subcellular location">
    <subcellularLocation>
        <location evidence="1">Membrane</location>
        <topology evidence="1">Single-pass type I membrane protein</topology>
    </subcellularLocation>
</comment>
<dbReference type="AlphaFoldDB" id="A0A1E5WLX7"/>
<evidence type="ECO:0000256" key="7">
    <source>
        <dbReference type="ARBA" id="ARBA00023136"/>
    </source>
</evidence>
<dbReference type="STRING" id="888268.A0A1E5WLX7"/>
<feature type="chain" id="PRO_5009189376" description="Leucine-rich repeat-containing N-terminal plant-type domain-containing protein" evidence="9">
    <location>
        <begin position="27"/>
        <end position="151"/>
    </location>
</feature>
<keyword evidence="7" id="KW-0472">Membrane</keyword>
<evidence type="ECO:0000256" key="8">
    <source>
        <dbReference type="ARBA" id="ARBA00023180"/>
    </source>
</evidence>
<keyword evidence="2" id="KW-0433">Leucine-rich repeat</keyword>
<dbReference type="Gene3D" id="3.80.10.10">
    <property type="entry name" value="Ribonuclease Inhibitor"/>
    <property type="match status" value="1"/>
</dbReference>
<evidence type="ECO:0000256" key="2">
    <source>
        <dbReference type="ARBA" id="ARBA00022614"/>
    </source>
</evidence>
<dbReference type="GO" id="GO:0016020">
    <property type="term" value="C:membrane"/>
    <property type="evidence" value="ECO:0007669"/>
    <property type="project" value="UniProtKB-SubCell"/>
</dbReference>
<feature type="signal peptide" evidence="9">
    <location>
        <begin position="1"/>
        <end position="26"/>
    </location>
</feature>
<gene>
    <name evidence="11" type="ORF">BAE44_0000589</name>
</gene>
<dbReference type="PANTHER" id="PTHR48063">
    <property type="entry name" value="LRR RECEPTOR-LIKE KINASE"/>
    <property type="match status" value="1"/>
</dbReference>
<keyword evidence="3" id="KW-0812">Transmembrane</keyword>
<feature type="domain" description="Leucine-rich repeat-containing N-terminal plant-type" evidence="10">
    <location>
        <begin position="44"/>
        <end position="84"/>
    </location>
</feature>
<evidence type="ECO:0000256" key="3">
    <source>
        <dbReference type="ARBA" id="ARBA00022692"/>
    </source>
</evidence>
<dbReference type="InterPro" id="IPR046956">
    <property type="entry name" value="RLP23-like"/>
</dbReference>
<keyword evidence="12" id="KW-1185">Reference proteome</keyword>
<accession>A0A1E5WLX7</accession>
<dbReference type="EMBL" id="LWDX02001972">
    <property type="protein sequence ID" value="OEL38392.1"/>
    <property type="molecule type" value="Genomic_DNA"/>
</dbReference>
<evidence type="ECO:0000256" key="1">
    <source>
        <dbReference type="ARBA" id="ARBA00004479"/>
    </source>
</evidence>
<comment type="caution">
    <text evidence="11">The sequence shown here is derived from an EMBL/GenBank/DDBJ whole genome shotgun (WGS) entry which is preliminary data.</text>
</comment>
<reference evidence="11 12" key="1">
    <citation type="submission" date="2016-09" db="EMBL/GenBank/DDBJ databases">
        <title>The draft genome of Dichanthelium oligosanthes: A C3 panicoid grass species.</title>
        <authorList>
            <person name="Studer A.J."/>
            <person name="Schnable J.C."/>
            <person name="Brutnell T.P."/>
        </authorList>
    </citation>
    <scope>NUCLEOTIDE SEQUENCE [LARGE SCALE GENOMIC DNA]</scope>
    <source>
        <strain evidence="12">cv. Kellogg 1175</strain>
        <tissue evidence="11">Leaf</tissue>
    </source>
</reference>
<dbReference type="Pfam" id="PF08263">
    <property type="entry name" value="LRRNT_2"/>
    <property type="match status" value="1"/>
</dbReference>
<sequence>MPRSDAKHSLLLAAAICSVFLITALALQQLQLQPCASCCRPHKRDALLIFRQGIRKDPAGLLASWQRDGHHEQDCCRWRGVRCSNQTGHVLKLGLRNVLIEDDDEYGYDFANGLVGEISSSLLSLQYLEQPRGVNWSYSRVLGLPQESRVS</sequence>
<evidence type="ECO:0000256" key="5">
    <source>
        <dbReference type="ARBA" id="ARBA00022737"/>
    </source>
</evidence>
<dbReference type="InterPro" id="IPR032675">
    <property type="entry name" value="LRR_dom_sf"/>
</dbReference>
<evidence type="ECO:0000259" key="10">
    <source>
        <dbReference type="Pfam" id="PF08263"/>
    </source>
</evidence>
<proteinExistence type="predicted"/>
<protein>
    <recommendedName>
        <fullName evidence="10">Leucine-rich repeat-containing N-terminal plant-type domain-containing protein</fullName>
    </recommendedName>
</protein>
<evidence type="ECO:0000256" key="6">
    <source>
        <dbReference type="ARBA" id="ARBA00022989"/>
    </source>
</evidence>